<evidence type="ECO:0000313" key="8">
    <source>
        <dbReference type="EMBL" id="GAA1757405.1"/>
    </source>
</evidence>
<feature type="transmembrane region" description="Helical" evidence="6">
    <location>
        <begin position="29"/>
        <end position="48"/>
    </location>
</feature>
<sequence>MLRFAVVGVASTVAHLGLFALLRESGLLGAQAANLAALLLATLLNTALNRWWTFGVRGGGHLRNHLQGMALLGLNLALTSAGLWLLHTVIGTHATGAETVTIAAANAVATILRFVAMRRWMYGRSA</sequence>
<comment type="subcellular location">
    <subcellularLocation>
        <location evidence="1">Membrane</location>
        <topology evidence="1">Multi-pass membrane protein</topology>
    </subcellularLocation>
</comment>
<comment type="similarity">
    <text evidence="2">Belongs to the GtrA family.</text>
</comment>
<feature type="domain" description="GtrA/DPMS transmembrane" evidence="7">
    <location>
        <begin position="3"/>
        <end position="121"/>
    </location>
</feature>
<keyword evidence="9" id="KW-1185">Reference proteome</keyword>
<evidence type="ECO:0000256" key="2">
    <source>
        <dbReference type="ARBA" id="ARBA00009399"/>
    </source>
</evidence>
<evidence type="ECO:0000259" key="7">
    <source>
        <dbReference type="Pfam" id="PF04138"/>
    </source>
</evidence>
<dbReference type="Proteomes" id="UP001501475">
    <property type="component" value="Unassembled WGS sequence"/>
</dbReference>
<keyword evidence="4 6" id="KW-1133">Transmembrane helix</keyword>
<evidence type="ECO:0000256" key="3">
    <source>
        <dbReference type="ARBA" id="ARBA00022692"/>
    </source>
</evidence>
<dbReference type="EMBL" id="BAAAPN010000041">
    <property type="protein sequence ID" value="GAA1757405.1"/>
    <property type="molecule type" value="Genomic_DNA"/>
</dbReference>
<keyword evidence="3 6" id="KW-0812">Transmembrane</keyword>
<name>A0ABN2KIU5_9MICO</name>
<dbReference type="PANTHER" id="PTHR38459:SF1">
    <property type="entry name" value="PROPHAGE BACTOPRENOL-LINKED GLUCOSE TRANSLOCASE HOMOLOG"/>
    <property type="match status" value="1"/>
</dbReference>
<reference evidence="8 9" key="1">
    <citation type="journal article" date="2019" name="Int. J. Syst. Evol. Microbiol.">
        <title>The Global Catalogue of Microorganisms (GCM) 10K type strain sequencing project: providing services to taxonomists for standard genome sequencing and annotation.</title>
        <authorList>
            <consortium name="The Broad Institute Genomics Platform"/>
            <consortium name="The Broad Institute Genome Sequencing Center for Infectious Disease"/>
            <person name="Wu L."/>
            <person name="Ma J."/>
        </authorList>
    </citation>
    <scope>NUCLEOTIDE SEQUENCE [LARGE SCALE GENOMIC DNA]</scope>
    <source>
        <strain evidence="8 9">JCM 15591</strain>
    </source>
</reference>
<feature type="transmembrane region" description="Helical" evidence="6">
    <location>
        <begin position="69"/>
        <end position="90"/>
    </location>
</feature>
<gene>
    <name evidence="8" type="ORF">GCM10009810_16080</name>
</gene>
<dbReference type="InterPro" id="IPR051401">
    <property type="entry name" value="GtrA_CellWall_Glycosyl"/>
</dbReference>
<comment type="caution">
    <text evidence="8">The sequence shown here is derived from an EMBL/GenBank/DDBJ whole genome shotgun (WGS) entry which is preliminary data.</text>
</comment>
<proteinExistence type="inferred from homology"/>
<organism evidence="8 9">
    <name type="scientific">Nostocoides vanveenii</name>
    <dbReference type="NCBI Taxonomy" id="330835"/>
    <lineage>
        <taxon>Bacteria</taxon>
        <taxon>Bacillati</taxon>
        <taxon>Actinomycetota</taxon>
        <taxon>Actinomycetes</taxon>
        <taxon>Micrococcales</taxon>
        <taxon>Intrasporangiaceae</taxon>
        <taxon>Nostocoides</taxon>
    </lineage>
</organism>
<accession>A0ABN2KIU5</accession>
<evidence type="ECO:0000256" key="1">
    <source>
        <dbReference type="ARBA" id="ARBA00004141"/>
    </source>
</evidence>
<dbReference type="PANTHER" id="PTHR38459">
    <property type="entry name" value="PROPHAGE BACTOPRENOL-LINKED GLUCOSE TRANSLOCASE HOMOLOG"/>
    <property type="match status" value="1"/>
</dbReference>
<protein>
    <recommendedName>
        <fullName evidence="7">GtrA/DPMS transmembrane domain-containing protein</fullName>
    </recommendedName>
</protein>
<evidence type="ECO:0000256" key="4">
    <source>
        <dbReference type="ARBA" id="ARBA00022989"/>
    </source>
</evidence>
<keyword evidence="5 6" id="KW-0472">Membrane</keyword>
<dbReference type="Pfam" id="PF04138">
    <property type="entry name" value="GtrA_DPMS_TM"/>
    <property type="match status" value="1"/>
</dbReference>
<evidence type="ECO:0000313" key="9">
    <source>
        <dbReference type="Proteomes" id="UP001501475"/>
    </source>
</evidence>
<dbReference type="InterPro" id="IPR007267">
    <property type="entry name" value="GtrA_DPMS_TM"/>
</dbReference>
<evidence type="ECO:0000256" key="5">
    <source>
        <dbReference type="ARBA" id="ARBA00023136"/>
    </source>
</evidence>
<evidence type="ECO:0000256" key="6">
    <source>
        <dbReference type="SAM" id="Phobius"/>
    </source>
</evidence>
<feature type="transmembrane region" description="Helical" evidence="6">
    <location>
        <begin position="96"/>
        <end position="116"/>
    </location>
</feature>